<dbReference type="Gene3D" id="3.30.160.60">
    <property type="entry name" value="Classic Zinc Finger"/>
    <property type="match status" value="3"/>
</dbReference>
<dbReference type="InterPro" id="IPR036236">
    <property type="entry name" value="Znf_C2H2_sf"/>
</dbReference>
<sequence>SFSHISSLVRHGKIHTGERPFECGKCGKKFRQSSNLNSHQTIHTGERPYDCGECGK</sequence>
<feature type="domain" description="C2H2-type" evidence="8">
    <location>
        <begin position="21"/>
        <end position="48"/>
    </location>
</feature>
<evidence type="ECO:0000256" key="6">
    <source>
        <dbReference type="ARBA" id="ARBA00023242"/>
    </source>
</evidence>
<proteinExistence type="predicted"/>
<dbReference type="PANTHER" id="PTHR23226">
    <property type="entry name" value="ZINC FINGER AND SCAN DOMAIN-CONTAINING"/>
    <property type="match status" value="1"/>
</dbReference>
<feature type="non-terminal residue" evidence="9">
    <location>
        <position position="1"/>
    </location>
</feature>
<keyword evidence="4 7" id="KW-0863">Zinc-finger</keyword>
<organism evidence="9 10">
    <name type="scientific">Lanius ludovicianus</name>
    <name type="common">Loggerhead shrike</name>
    <dbReference type="NCBI Taxonomy" id="28713"/>
    <lineage>
        <taxon>Eukaryota</taxon>
        <taxon>Metazoa</taxon>
        <taxon>Chordata</taxon>
        <taxon>Craniata</taxon>
        <taxon>Vertebrata</taxon>
        <taxon>Euteleostomi</taxon>
        <taxon>Archelosauria</taxon>
        <taxon>Archosauria</taxon>
        <taxon>Dinosauria</taxon>
        <taxon>Saurischia</taxon>
        <taxon>Theropoda</taxon>
        <taxon>Coelurosauria</taxon>
        <taxon>Aves</taxon>
        <taxon>Neognathae</taxon>
        <taxon>Neoaves</taxon>
        <taxon>Telluraves</taxon>
        <taxon>Australaves</taxon>
        <taxon>Passeriformes</taxon>
        <taxon>Corvoidea</taxon>
        <taxon>Laniidae</taxon>
        <taxon>Lanius</taxon>
    </lineage>
</organism>
<dbReference type="InterPro" id="IPR013087">
    <property type="entry name" value="Znf_C2H2_type"/>
</dbReference>
<dbReference type="Proteomes" id="UP000547499">
    <property type="component" value="Unassembled WGS sequence"/>
</dbReference>
<keyword evidence="3" id="KW-0677">Repeat</keyword>
<protein>
    <submittedName>
        <fullName evidence="9">ZN397 protein</fullName>
    </submittedName>
</protein>
<dbReference type="GO" id="GO:0008270">
    <property type="term" value="F:zinc ion binding"/>
    <property type="evidence" value="ECO:0007669"/>
    <property type="project" value="UniProtKB-KW"/>
</dbReference>
<keyword evidence="5" id="KW-0862">Zinc</keyword>
<evidence type="ECO:0000313" key="10">
    <source>
        <dbReference type="Proteomes" id="UP000547499"/>
    </source>
</evidence>
<dbReference type="PROSITE" id="PS50157">
    <property type="entry name" value="ZINC_FINGER_C2H2_2"/>
    <property type="match status" value="2"/>
</dbReference>
<evidence type="ECO:0000259" key="8">
    <source>
        <dbReference type="PROSITE" id="PS50157"/>
    </source>
</evidence>
<dbReference type="AlphaFoldDB" id="A0A7K5RDT6"/>
<gene>
    <name evidence="9" type="primary">Znf397_0</name>
    <name evidence="9" type="ORF">LANLUD_R08929</name>
</gene>
<dbReference type="PROSITE" id="PS00028">
    <property type="entry name" value="ZINC_FINGER_C2H2_1"/>
    <property type="match status" value="1"/>
</dbReference>
<evidence type="ECO:0000256" key="5">
    <source>
        <dbReference type="ARBA" id="ARBA00022833"/>
    </source>
</evidence>
<accession>A0A7K5RDT6</accession>
<evidence type="ECO:0000256" key="1">
    <source>
        <dbReference type="ARBA" id="ARBA00004123"/>
    </source>
</evidence>
<dbReference type="GO" id="GO:0000978">
    <property type="term" value="F:RNA polymerase II cis-regulatory region sequence-specific DNA binding"/>
    <property type="evidence" value="ECO:0007669"/>
    <property type="project" value="TreeGrafter"/>
</dbReference>
<dbReference type="FunFam" id="3.30.160.60:FF:001270">
    <property type="entry name" value="zinc finger protein 583 isoform X1"/>
    <property type="match status" value="1"/>
</dbReference>
<feature type="non-terminal residue" evidence="9">
    <location>
        <position position="56"/>
    </location>
</feature>
<dbReference type="EMBL" id="VYXG01000126">
    <property type="protein sequence ID" value="NWT77555.1"/>
    <property type="molecule type" value="Genomic_DNA"/>
</dbReference>
<evidence type="ECO:0000313" key="9">
    <source>
        <dbReference type="EMBL" id="NWT77555.1"/>
    </source>
</evidence>
<dbReference type="SMART" id="SM00355">
    <property type="entry name" value="ZnF_C2H2"/>
    <property type="match status" value="1"/>
</dbReference>
<dbReference type="PANTHER" id="PTHR23226:SF85">
    <property type="entry name" value="ZINC FINGER PROTEIN 397"/>
    <property type="match status" value="1"/>
</dbReference>
<evidence type="ECO:0000256" key="7">
    <source>
        <dbReference type="PROSITE-ProRule" id="PRU00042"/>
    </source>
</evidence>
<dbReference type="SUPFAM" id="SSF57667">
    <property type="entry name" value="beta-beta-alpha zinc fingers"/>
    <property type="match status" value="1"/>
</dbReference>
<feature type="domain" description="C2H2-type" evidence="8">
    <location>
        <begin position="1"/>
        <end position="20"/>
    </location>
</feature>
<reference evidence="9 10" key="1">
    <citation type="submission" date="2019-09" db="EMBL/GenBank/DDBJ databases">
        <title>Bird 10,000 Genomes (B10K) Project - Family phase.</title>
        <authorList>
            <person name="Zhang G."/>
        </authorList>
    </citation>
    <scope>NUCLEOTIDE SEQUENCE [LARGE SCALE GENOMIC DNA]</scope>
    <source>
        <strain evidence="9">B10K-DU-001-65</strain>
        <tissue evidence="9">Muscle</tissue>
    </source>
</reference>
<keyword evidence="2" id="KW-0479">Metal-binding</keyword>
<dbReference type="GO" id="GO:0000981">
    <property type="term" value="F:DNA-binding transcription factor activity, RNA polymerase II-specific"/>
    <property type="evidence" value="ECO:0007669"/>
    <property type="project" value="TreeGrafter"/>
</dbReference>
<dbReference type="Pfam" id="PF00096">
    <property type="entry name" value="zf-C2H2"/>
    <property type="match status" value="1"/>
</dbReference>
<comment type="caution">
    <text evidence="9">The sequence shown here is derived from an EMBL/GenBank/DDBJ whole genome shotgun (WGS) entry which is preliminary data.</text>
</comment>
<name>A0A7K5RDT6_LANLU</name>
<comment type="subcellular location">
    <subcellularLocation>
        <location evidence="1">Nucleus</location>
    </subcellularLocation>
</comment>
<keyword evidence="10" id="KW-1185">Reference proteome</keyword>
<keyword evidence="6" id="KW-0539">Nucleus</keyword>
<evidence type="ECO:0000256" key="2">
    <source>
        <dbReference type="ARBA" id="ARBA00022723"/>
    </source>
</evidence>
<evidence type="ECO:0000256" key="4">
    <source>
        <dbReference type="ARBA" id="ARBA00022771"/>
    </source>
</evidence>
<evidence type="ECO:0000256" key="3">
    <source>
        <dbReference type="ARBA" id="ARBA00022737"/>
    </source>
</evidence>
<dbReference type="GO" id="GO:0005634">
    <property type="term" value="C:nucleus"/>
    <property type="evidence" value="ECO:0007669"/>
    <property type="project" value="UniProtKB-SubCell"/>
</dbReference>